<gene>
    <name evidence="3" type="ORF">C0Z16_35030</name>
</gene>
<name>A0ABX4UTU3_9BURK</name>
<protein>
    <recommendedName>
        <fullName evidence="2">Inositolphosphotransferase Aur1/Ipt1 domain-containing protein</fullName>
    </recommendedName>
</protein>
<dbReference type="InterPro" id="IPR036938">
    <property type="entry name" value="PAP2/HPO_sf"/>
</dbReference>
<evidence type="ECO:0000313" key="4">
    <source>
        <dbReference type="Proteomes" id="UP000235659"/>
    </source>
</evidence>
<organism evidence="3 4">
    <name type="scientific">Paraburkholderia rhynchosiae</name>
    <dbReference type="NCBI Taxonomy" id="487049"/>
    <lineage>
        <taxon>Bacteria</taxon>
        <taxon>Pseudomonadati</taxon>
        <taxon>Pseudomonadota</taxon>
        <taxon>Betaproteobacteria</taxon>
        <taxon>Burkholderiales</taxon>
        <taxon>Burkholderiaceae</taxon>
        <taxon>Paraburkholderia</taxon>
    </lineage>
</organism>
<keyword evidence="1" id="KW-0812">Transmembrane</keyword>
<comment type="caution">
    <text evidence="3">The sequence shown here is derived from an EMBL/GenBank/DDBJ whole genome shotgun (WGS) entry which is preliminary data.</text>
</comment>
<evidence type="ECO:0000256" key="1">
    <source>
        <dbReference type="SAM" id="Phobius"/>
    </source>
</evidence>
<feature type="domain" description="Inositolphosphotransferase Aur1/Ipt1" evidence="2">
    <location>
        <begin position="48"/>
        <end position="111"/>
    </location>
</feature>
<dbReference type="EMBL" id="PNXY01000056">
    <property type="protein sequence ID" value="PMS19978.1"/>
    <property type="molecule type" value="Genomic_DNA"/>
</dbReference>
<evidence type="ECO:0000259" key="2">
    <source>
        <dbReference type="Pfam" id="PF14378"/>
    </source>
</evidence>
<evidence type="ECO:0000313" key="3">
    <source>
        <dbReference type="EMBL" id="PMS19978.1"/>
    </source>
</evidence>
<keyword evidence="1" id="KW-1133">Transmembrane helix</keyword>
<reference evidence="3 4" key="1">
    <citation type="submission" date="2018-01" db="EMBL/GenBank/DDBJ databases">
        <title>Whole genome analyses suggest that Burkholderia sensu lato contains two further novel genera in the rhizoxinica-symbiotica group Mycetohabitans gen. nov., and Trinickia gen. nov.: implications for the evolution of diazotrophy and nodulation in the Burkholderiaceae.</title>
        <authorList>
            <person name="Estrada-de los Santos P."/>
            <person name="Palmer M."/>
            <person name="Chavez-Ramirez B."/>
            <person name="Beukes C."/>
            <person name="Steenkamp E.T."/>
            <person name="Hirsch A.M."/>
            <person name="Manyaka P."/>
            <person name="Maluk M."/>
            <person name="Lafos M."/>
            <person name="Crook M."/>
            <person name="Gross E."/>
            <person name="Simon M.F."/>
            <person name="Bueno dos Reis Junior F."/>
            <person name="Poole P.S."/>
            <person name="Venter S.N."/>
            <person name="James E.K."/>
        </authorList>
    </citation>
    <scope>NUCLEOTIDE SEQUENCE [LARGE SCALE GENOMIC DNA]</scope>
    <source>
        <strain evidence="3 4">WSM 3937</strain>
    </source>
</reference>
<dbReference type="Gene3D" id="1.20.144.10">
    <property type="entry name" value="Phosphatidic acid phosphatase type 2/haloperoxidase"/>
    <property type="match status" value="1"/>
</dbReference>
<dbReference type="SUPFAM" id="SSF48317">
    <property type="entry name" value="Acid phosphatase/Vanadium-dependent haloperoxidase"/>
    <property type="match status" value="1"/>
</dbReference>
<feature type="transmembrane region" description="Helical" evidence="1">
    <location>
        <begin position="97"/>
        <end position="118"/>
    </location>
</feature>
<keyword evidence="1" id="KW-0472">Membrane</keyword>
<dbReference type="Pfam" id="PF14378">
    <property type="entry name" value="PAP2_3"/>
    <property type="match status" value="1"/>
</dbReference>
<proteinExistence type="predicted"/>
<dbReference type="Proteomes" id="UP000235659">
    <property type="component" value="Unassembled WGS sequence"/>
</dbReference>
<dbReference type="InterPro" id="IPR026841">
    <property type="entry name" value="Aur1/Ipt1"/>
</dbReference>
<accession>A0ABX4UTU3</accession>
<keyword evidence="4" id="KW-1185">Reference proteome</keyword>
<sequence length="146" mass="16442">MLAFDLNAFSGNERVRPFQCERQRRKGDDVRLRIAPRWFSKVIDLANAQGVVSLPSFHTALAVLFTYSLRKVPWLRRVAVPLNVIMILSTPTQGGHYLADVIAGLLLFALTLFTYNAIVRRRSSLPNAIALPRSRTADIAARERPL</sequence>